<dbReference type="InterPro" id="IPR050317">
    <property type="entry name" value="Plant_Fungal_Acyltransferase"/>
</dbReference>
<dbReference type="Gene3D" id="3.30.559.10">
    <property type="entry name" value="Chloramphenicol acetyltransferase-like domain"/>
    <property type="match status" value="2"/>
</dbReference>
<dbReference type="AlphaFoldDB" id="A0A1S2P296"/>
<evidence type="ECO:0000256" key="1">
    <source>
        <dbReference type="ARBA" id="ARBA00022679"/>
    </source>
</evidence>
<name>A0A1S2P296_9ACTN</name>
<dbReference type="PANTHER" id="PTHR31642">
    <property type="entry name" value="TRICHOTHECENE 3-O-ACETYLTRANSFERASE"/>
    <property type="match status" value="1"/>
</dbReference>
<gene>
    <name evidence="2" type="ORF">BIV23_42480</name>
</gene>
<dbReference type="SUPFAM" id="SSF52777">
    <property type="entry name" value="CoA-dependent acyltransferases"/>
    <property type="match status" value="1"/>
</dbReference>
<protein>
    <recommendedName>
        <fullName evidence="4">Transferase</fullName>
    </recommendedName>
</protein>
<evidence type="ECO:0008006" key="4">
    <source>
        <dbReference type="Google" id="ProtNLM"/>
    </source>
</evidence>
<proteinExistence type="predicted"/>
<accession>A0A1S2P296</accession>
<sequence length="454" mass="49707">MKYGRPPGTPERTVVLRGGATSGERVRLGVHDLMNGTFATPRAFFYRQTLDADALTDSLRRTLAHYPLLTGRLVRDDDGGLGVVCDDAGAVLAVTRSDSAMPDYGPDRSARGDLRRYIHPVNAFRVVGHDTPLLTVKVTHMRGGGSVLGVSINHSVVDGAGYLDFLHHWSRTHAGQDLPAPPYDRALMDGLADDAQPGPDDPQYEVVTGRRKFGFIWKVNARARRMRTITVRFTAAEVLALRETARAGQDRYRPPASSGDALGAHVWRVLGALRDRAPEAEERLGIVVGLRAPLKDRLPDGYWGNAVSNTTAVLRARELREEPLAHAVGAVRAALDRVTPERVRQEAAFLVAQRRAGRSGRVLSRMSLDAFEGTVALNNASRLPVYALEFGAGRPFWYEFPANPVPWTVLVTPTPDEDHSRDVRLSIPREAADALADPRWAARLHSAADRLGSP</sequence>
<dbReference type="PANTHER" id="PTHR31642:SF310">
    <property type="entry name" value="FATTY ALCOHOL:CAFFEOYL-COA ACYLTRANSFERASE"/>
    <property type="match status" value="1"/>
</dbReference>
<dbReference type="Pfam" id="PF02458">
    <property type="entry name" value="Transferase"/>
    <property type="match status" value="1"/>
</dbReference>
<organism evidence="2 3">
    <name type="scientific">Streptomyces monashensis</name>
    <dbReference type="NCBI Taxonomy" id="1678012"/>
    <lineage>
        <taxon>Bacteria</taxon>
        <taxon>Bacillati</taxon>
        <taxon>Actinomycetota</taxon>
        <taxon>Actinomycetes</taxon>
        <taxon>Kitasatosporales</taxon>
        <taxon>Streptomycetaceae</taxon>
        <taxon>Streptomyces</taxon>
    </lineage>
</organism>
<dbReference type="Proteomes" id="UP000179642">
    <property type="component" value="Unassembled WGS sequence"/>
</dbReference>
<dbReference type="GO" id="GO:0016747">
    <property type="term" value="F:acyltransferase activity, transferring groups other than amino-acyl groups"/>
    <property type="evidence" value="ECO:0007669"/>
    <property type="project" value="TreeGrafter"/>
</dbReference>
<keyword evidence="1" id="KW-0808">Transferase</keyword>
<evidence type="ECO:0000313" key="3">
    <source>
        <dbReference type="Proteomes" id="UP000179642"/>
    </source>
</evidence>
<evidence type="ECO:0000313" key="2">
    <source>
        <dbReference type="EMBL" id="OIJ87860.1"/>
    </source>
</evidence>
<dbReference type="InterPro" id="IPR023213">
    <property type="entry name" value="CAT-like_dom_sf"/>
</dbReference>
<keyword evidence="3" id="KW-1185">Reference proteome</keyword>
<dbReference type="EMBL" id="MLYO01000109">
    <property type="protein sequence ID" value="OIJ87860.1"/>
    <property type="molecule type" value="Genomic_DNA"/>
</dbReference>
<comment type="caution">
    <text evidence="2">The sequence shown here is derived from an EMBL/GenBank/DDBJ whole genome shotgun (WGS) entry which is preliminary data.</text>
</comment>
<reference evidence="2 3" key="1">
    <citation type="submission" date="2016-10" db="EMBL/GenBank/DDBJ databases">
        <title>Genome sequence of Streptomyces sp. MUSC 1.</title>
        <authorList>
            <person name="Lee L.-H."/>
            <person name="Ser H.-L."/>
            <person name="Law J.W.-F."/>
        </authorList>
    </citation>
    <scope>NUCLEOTIDE SEQUENCE [LARGE SCALE GENOMIC DNA]</scope>
    <source>
        <strain evidence="2 3">MUSC 1</strain>
    </source>
</reference>